<dbReference type="Pfam" id="PF01266">
    <property type="entry name" value="DAO"/>
    <property type="match status" value="1"/>
</dbReference>
<dbReference type="EC" id="2.1.1.61" evidence="12"/>
<evidence type="ECO:0000256" key="8">
    <source>
        <dbReference type="ARBA" id="ARBA00023002"/>
    </source>
</evidence>
<name>A0A3B0R0X5_9ZZZZ</name>
<dbReference type="InterPro" id="IPR008471">
    <property type="entry name" value="MnmC-like_methylTransf"/>
</dbReference>
<evidence type="ECO:0000313" key="12">
    <source>
        <dbReference type="EMBL" id="VAV87164.1"/>
    </source>
</evidence>
<organism evidence="12">
    <name type="scientific">hydrothermal vent metagenome</name>
    <dbReference type="NCBI Taxonomy" id="652676"/>
    <lineage>
        <taxon>unclassified sequences</taxon>
        <taxon>metagenomes</taxon>
        <taxon>ecological metagenomes</taxon>
    </lineage>
</organism>
<evidence type="ECO:0000259" key="11">
    <source>
        <dbReference type="Pfam" id="PF05430"/>
    </source>
</evidence>
<dbReference type="GO" id="GO:0005737">
    <property type="term" value="C:cytoplasm"/>
    <property type="evidence" value="ECO:0007669"/>
    <property type="project" value="TreeGrafter"/>
</dbReference>
<dbReference type="NCBIfam" id="TIGR03197">
    <property type="entry name" value="MnmC_Cterm"/>
    <property type="match status" value="1"/>
</dbReference>
<dbReference type="NCBIfam" id="NF002481">
    <property type="entry name" value="PRK01747.1-2"/>
    <property type="match status" value="1"/>
</dbReference>
<evidence type="ECO:0000256" key="9">
    <source>
        <dbReference type="ARBA" id="ARBA00023268"/>
    </source>
</evidence>
<evidence type="ECO:0000256" key="3">
    <source>
        <dbReference type="ARBA" id="ARBA00022630"/>
    </source>
</evidence>
<dbReference type="GO" id="GO:0032259">
    <property type="term" value="P:methylation"/>
    <property type="evidence" value="ECO:0007669"/>
    <property type="project" value="UniProtKB-KW"/>
</dbReference>
<reference evidence="12" key="1">
    <citation type="submission" date="2018-06" db="EMBL/GenBank/DDBJ databases">
        <authorList>
            <person name="Zhirakovskaya E."/>
        </authorList>
    </citation>
    <scope>NUCLEOTIDE SEQUENCE</scope>
</reference>
<dbReference type="HAMAP" id="MF_01102">
    <property type="entry name" value="MnmC"/>
    <property type="match status" value="1"/>
</dbReference>
<protein>
    <submittedName>
        <fullName evidence="12">tRNA (5-methylaminomethyl-2-thiouridylate)-methyltransferase / FAD-dependent cmnm(5)s(2)U34 oxidoreductase</fullName>
        <ecNumber evidence="12">2.1.1.61</ecNumber>
    </submittedName>
</protein>
<dbReference type="GO" id="GO:0004808">
    <property type="term" value="F:tRNA (5-methylaminomethyl-2-thiouridylate)(34)-methyltransferase activity"/>
    <property type="evidence" value="ECO:0007669"/>
    <property type="project" value="UniProtKB-EC"/>
</dbReference>
<dbReference type="Gene3D" id="3.40.50.150">
    <property type="entry name" value="Vaccinia Virus protein VP39"/>
    <property type="match status" value="1"/>
</dbReference>
<proteinExistence type="inferred from homology"/>
<evidence type="ECO:0000256" key="7">
    <source>
        <dbReference type="ARBA" id="ARBA00022827"/>
    </source>
</evidence>
<keyword evidence="7" id="KW-0274">FAD</keyword>
<keyword evidence="4 12" id="KW-0808">Transferase</keyword>
<keyword evidence="2 12" id="KW-0489">Methyltransferase</keyword>
<dbReference type="InterPro" id="IPR023032">
    <property type="entry name" value="tRNA_MAMT_biosynth_bifunc_MnmC"/>
</dbReference>
<dbReference type="InterPro" id="IPR017610">
    <property type="entry name" value="tRNA_S-uridine_synth_MnmC_C"/>
</dbReference>
<keyword evidence="3" id="KW-0285">Flavoprotein</keyword>
<feature type="domain" description="MnmC-like methyltransferase" evidence="11">
    <location>
        <begin position="113"/>
        <end position="234"/>
    </location>
</feature>
<feature type="domain" description="FAD dependent oxidoreductase" evidence="10">
    <location>
        <begin position="250"/>
        <end position="589"/>
    </location>
</feature>
<dbReference type="InterPro" id="IPR029063">
    <property type="entry name" value="SAM-dependent_MTases_sf"/>
</dbReference>
<dbReference type="GO" id="GO:0016645">
    <property type="term" value="F:oxidoreductase activity, acting on the CH-NH group of donors"/>
    <property type="evidence" value="ECO:0007669"/>
    <property type="project" value="InterPro"/>
</dbReference>
<dbReference type="InterPro" id="IPR006076">
    <property type="entry name" value="FAD-dep_OxRdtase"/>
</dbReference>
<accession>A0A3B0R0X5</accession>
<keyword evidence="9" id="KW-0511">Multifunctional enzyme</keyword>
<dbReference type="PANTHER" id="PTHR13847">
    <property type="entry name" value="SARCOSINE DEHYDROGENASE-RELATED"/>
    <property type="match status" value="1"/>
</dbReference>
<evidence type="ECO:0000256" key="6">
    <source>
        <dbReference type="ARBA" id="ARBA00022694"/>
    </source>
</evidence>
<dbReference type="Gene3D" id="3.30.9.10">
    <property type="entry name" value="D-Amino Acid Oxidase, subunit A, domain 2"/>
    <property type="match status" value="1"/>
</dbReference>
<keyword evidence="6" id="KW-0819">tRNA processing</keyword>
<evidence type="ECO:0000256" key="4">
    <source>
        <dbReference type="ARBA" id="ARBA00022679"/>
    </source>
</evidence>
<dbReference type="AlphaFoldDB" id="A0A3B0R0X5"/>
<dbReference type="Pfam" id="PF05430">
    <property type="entry name" value="Methyltransf_30"/>
    <property type="match status" value="1"/>
</dbReference>
<evidence type="ECO:0000259" key="10">
    <source>
        <dbReference type="Pfam" id="PF01266"/>
    </source>
</evidence>
<dbReference type="NCBIfam" id="NF033855">
    <property type="entry name" value="tRNA_MNMC2"/>
    <property type="match status" value="1"/>
</dbReference>
<dbReference type="InterPro" id="IPR047785">
    <property type="entry name" value="tRNA_MNMC2"/>
</dbReference>
<keyword evidence="1" id="KW-0963">Cytoplasm</keyword>
<keyword evidence="5" id="KW-0949">S-adenosyl-L-methionine</keyword>
<sequence>MTQRFFGMPPAQLAWSTSGEPQDVVTGDVYFSVNDGLAETKTVFLQACNLPERWQVGASHTITELGFGTGLNFLASCALWKQQAKPGQTLHYISVEGFPLTLAELTRAHKKFPELADEATALQANWPPSVKGFHRLFFAAYQVELILLFGPAEQMLQQLNAQVDSWFLDGFAPAKNQQMWSDGVFEQIARLSAPAARIGTYTVAGFVRRGLAKAGFEVQKKSGHGNKRQRLEAIYPGAAIAPICRSAETVMVIGGGIAGACVAHELRQSGMDCLLVEADKLAAGASGNPIGLVSPRLDLEDSALARFYRCAFVYACQFYQQNCPDAFGQNGLLRLAETPEQQQKFADLAQAAALPPALLEWQQTANRLLLKTAGVLDPVAAISQLSQTTKIIKAEVTKLSHDGKNWLALDANQQQIASAKSVVLATGAVSIAALQLPPFRILRGQVSWAAGIKNIPDIARIGKTYLTKLAPDKLLFGATHERVDVMGDSQIRAHDHQTNLAGLANLAPELAAQINPKILQGRTSYRAASPDLQPMAGPVADANKISAWSKQHWGKLHDYSTAPVLPNLYLLNGLGSRGLTLAPLLARFIISQITTSPSPLEQQAATALHPARFAARAARK</sequence>
<evidence type="ECO:0000256" key="2">
    <source>
        <dbReference type="ARBA" id="ARBA00022603"/>
    </source>
</evidence>
<dbReference type="Gene3D" id="3.50.50.60">
    <property type="entry name" value="FAD/NAD(P)-binding domain"/>
    <property type="match status" value="1"/>
</dbReference>
<dbReference type="InterPro" id="IPR036188">
    <property type="entry name" value="FAD/NAD-bd_sf"/>
</dbReference>
<keyword evidence="8" id="KW-0560">Oxidoreductase</keyword>
<evidence type="ECO:0000256" key="5">
    <source>
        <dbReference type="ARBA" id="ARBA00022691"/>
    </source>
</evidence>
<evidence type="ECO:0000256" key="1">
    <source>
        <dbReference type="ARBA" id="ARBA00022490"/>
    </source>
</evidence>
<gene>
    <name evidence="12" type="ORF">MNBD_ALPHA06-968</name>
</gene>
<dbReference type="PANTHER" id="PTHR13847:SF283">
    <property type="entry name" value="TRNA 5-METHYLAMINOMETHYL-2-THIOURIDINE BIOSYNTHESIS BIFUNCTIONAL PROTEIN MNMC"/>
    <property type="match status" value="1"/>
</dbReference>
<dbReference type="GO" id="GO:0008033">
    <property type="term" value="P:tRNA processing"/>
    <property type="evidence" value="ECO:0007669"/>
    <property type="project" value="UniProtKB-KW"/>
</dbReference>
<dbReference type="EMBL" id="UOEE01000029">
    <property type="protein sequence ID" value="VAV87164.1"/>
    <property type="molecule type" value="Genomic_DNA"/>
</dbReference>
<dbReference type="SUPFAM" id="SSF51905">
    <property type="entry name" value="FAD/NAD(P)-binding domain"/>
    <property type="match status" value="1"/>
</dbReference>